<dbReference type="EMBL" id="PPGH01000042">
    <property type="protein sequence ID" value="PQJ94769.1"/>
    <property type="molecule type" value="Genomic_DNA"/>
</dbReference>
<dbReference type="AlphaFoldDB" id="A0A2S7XM02"/>
<protein>
    <recommendedName>
        <fullName evidence="3">DUF4145 domain-containing protein</fullName>
    </recommendedName>
</protein>
<evidence type="ECO:0008006" key="3">
    <source>
        <dbReference type="Google" id="ProtNLM"/>
    </source>
</evidence>
<evidence type="ECO:0000313" key="2">
    <source>
        <dbReference type="Proteomes" id="UP000239936"/>
    </source>
</evidence>
<dbReference type="Proteomes" id="UP000239936">
    <property type="component" value="Unassembled WGS sequence"/>
</dbReference>
<comment type="caution">
    <text evidence="1">The sequence shown here is derived from an EMBL/GenBank/DDBJ whole genome shotgun (WGS) entry which is preliminary data.</text>
</comment>
<proteinExistence type="predicted"/>
<evidence type="ECO:0000313" key="1">
    <source>
        <dbReference type="EMBL" id="PQJ94769.1"/>
    </source>
</evidence>
<sequence>MTNVVPTDLQKPLCFFFQFSDDVLNKEGVASALQSFETAIMLIAYERWPSIVPLIWGACEALLRVKYPNSDEKIHIIQEKFKLEKNISSALNNNAHKLRQLRNDIAHKGYIPRDTQKCIELFFNAGIPYLDCLLEDVTGLKLFEALYPQSEGEIWSVFKDTRKVITRKINKSDDKIEKGLLFLILKIRNKFSPTYISEALWDMQSFYEEELWISEMRFKNKLINCIEKKQNDYCFELSDIRCPICGSDVLASFLWKGKGENWQFDSLNSVGCYKCVYLIEDKDLIEIFFHNRLTKELISELESDNPPLAKTVCV</sequence>
<name>A0A2S7XM02_9GAMM</name>
<gene>
    <name evidence="1" type="ORF">CXB77_18565</name>
</gene>
<reference evidence="1 2" key="1">
    <citation type="submission" date="2018-01" db="EMBL/GenBank/DDBJ databases">
        <title>The complete genome sequence of Chromatium okenii LaCa, a purple sulfur bacterium with a turbulent life.</title>
        <authorList>
            <person name="Luedin S.M."/>
            <person name="Liechti N."/>
            <person name="Storelli N."/>
            <person name="Danza F."/>
            <person name="Wittwer M."/>
            <person name="Pothier J.F."/>
            <person name="Tonolla M.A."/>
        </authorList>
    </citation>
    <scope>NUCLEOTIDE SEQUENCE [LARGE SCALE GENOMIC DNA]</scope>
    <source>
        <strain evidence="1 2">LaCa</strain>
    </source>
</reference>
<accession>A0A2S7XM02</accession>
<organism evidence="1 2">
    <name type="scientific">Chromatium okenii</name>
    <dbReference type="NCBI Taxonomy" id="61644"/>
    <lineage>
        <taxon>Bacteria</taxon>
        <taxon>Pseudomonadati</taxon>
        <taxon>Pseudomonadota</taxon>
        <taxon>Gammaproteobacteria</taxon>
        <taxon>Chromatiales</taxon>
        <taxon>Chromatiaceae</taxon>
        <taxon>Chromatium</taxon>
    </lineage>
</organism>
<keyword evidence="2" id="KW-1185">Reference proteome</keyword>